<keyword evidence="12" id="KW-0862">Zinc</keyword>
<dbReference type="InterPro" id="IPR001841">
    <property type="entry name" value="Znf_RING"/>
</dbReference>
<feature type="transmembrane region" description="Helical" evidence="17">
    <location>
        <begin position="266"/>
        <end position="286"/>
    </location>
</feature>
<dbReference type="InterPro" id="IPR013083">
    <property type="entry name" value="Znf_RING/FYVE/PHD"/>
</dbReference>
<keyword evidence="6" id="KW-0808">Transferase</keyword>
<dbReference type="InterPro" id="IPR057992">
    <property type="entry name" value="TPR_SYVN1_N"/>
</dbReference>
<evidence type="ECO:0000313" key="20">
    <source>
        <dbReference type="EMBL" id="CCE84789.1"/>
    </source>
</evidence>
<dbReference type="eggNOG" id="KOG0802">
    <property type="taxonomic scope" value="Eukaryota"/>
</dbReference>
<dbReference type="InParanoid" id="G8Y859"/>
<dbReference type="GO" id="GO:0061630">
    <property type="term" value="F:ubiquitin protein ligase activity"/>
    <property type="evidence" value="ECO:0007669"/>
    <property type="project" value="UniProtKB-EC"/>
</dbReference>
<gene>
    <name evidence="20" type="primary">Piso0_004345</name>
    <name evidence="19" type="ORF">GNLVRS01_PISO0K14838g</name>
    <name evidence="20" type="ORF">GNLVRS01_PISO0L14839g</name>
</gene>
<dbReference type="GO" id="GO:0016567">
    <property type="term" value="P:protein ubiquitination"/>
    <property type="evidence" value="ECO:0007669"/>
    <property type="project" value="UniProtKB-UniPathway"/>
</dbReference>
<evidence type="ECO:0000256" key="11">
    <source>
        <dbReference type="ARBA" id="ARBA00022824"/>
    </source>
</evidence>
<name>G8Y859_PICSO</name>
<evidence type="ECO:0000256" key="9">
    <source>
        <dbReference type="ARBA" id="ARBA00022771"/>
    </source>
</evidence>
<feature type="region of interest" description="Disordered" evidence="16">
    <location>
        <begin position="403"/>
        <end position="444"/>
    </location>
</feature>
<dbReference type="GO" id="GO:0005789">
    <property type="term" value="C:endoplasmic reticulum membrane"/>
    <property type="evidence" value="ECO:0007669"/>
    <property type="project" value="UniProtKB-SubCell"/>
</dbReference>
<keyword evidence="21" id="KW-1185">Reference proteome</keyword>
<dbReference type="InterPro" id="IPR024766">
    <property type="entry name" value="Znf_RING_H2"/>
</dbReference>
<evidence type="ECO:0000256" key="8">
    <source>
        <dbReference type="ARBA" id="ARBA00022723"/>
    </source>
</evidence>
<evidence type="ECO:0000256" key="13">
    <source>
        <dbReference type="ARBA" id="ARBA00022989"/>
    </source>
</evidence>
<keyword evidence="10" id="KW-0833">Ubl conjugation pathway</keyword>
<evidence type="ECO:0000256" key="5">
    <source>
        <dbReference type="ARBA" id="ARBA00012483"/>
    </source>
</evidence>
<keyword evidence="13 17" id="KW-1133">Transmembrane helix</keyword>
<dbReference type="AlphaFoldDB" id="G8Y859"/>
<feature type="domain" description="RING-type" evidence="18">
    <location>
        <begin position="339"/>
        <end position="394"/>
    </location>
</feature>
<dbReference type="HOGENOM" id="CLU_497911_0_0_1"/>
<reference evidence="21" key="2">
    <citation type="journal article" date="2012" name="G3 (Bethesda)">
        <title>Pichia sorbitophila, an interspecies yeast hybrid reveals early steps of genome resolution following polyploidization.</title>
        <authorList>
            <person name="Leh Louis V."/>
            <person name="Despons L."/>
            <person name="Friedrich A."/>
            <person name="Martin T."/>
            <person name="Durrens P."/>
            <person name="Casaregola S."/>
            <person name="Neuveglise C."/>
            <person name="Fairhead C."/>
            <person name="Marck C."/>
            <person name="Cruz J.A."/>
            <person name="Straub M.L."/>
            <person name="Kugler V."/>
            <person name="Sacerdot C."/>
            <person name="Uzunov Z."/>
            <person name="Thierry A."/>
            <person name="Weiss S."/>
            <person name="Bleykasten C."/>
            <person name="De Montigny J."/>
            <person name="Jacques N."/>
            <person name="Jung P."/>
            <person name="Lemaire M."/>
            <person name="Mallet S."/>
            <person name="Morel G."/>
            <person name="Richard G.F."/>
            <person name="Sarkar A."/>
            <person name="Savel G."/>
            <person name="Schacherer J."/>
            <person name="Seret M.L."/>
            <person name="Talla E."/>
            <person name="Samson G."/>
            <person name="Jubin C."/>
            <person name="Poulain J."/>
            <person name="Vacherie B."/>
            <person name="Barbe V."/>
            <person name="Pelletier E."/>
            <person name="Sherman D.J."/>
            <person name="Westhof E."/>
            <person name="Weissenbach J."/>
            <person name="Baret P.V."/>
            <person name="Wincker P."/>
            <person name="Gaillardin C."/>
            <person name="Dujon B."/>
            <person name="Souciet J.L."/>
        </authorList>
    </citation>
    <scope>NUCLEOTIDE SEQUENCE [LARGE SCALE GENOMIC DNA]</scope>
    <source>
        <strain evidence="21">ATCC MYA-4447 / BCRC 22081 / CBS 7064 / NBRC 10061 / NRRL Y-12695</strain>
    </source>
</reference>
<accession>G8Y859</accession>
<comment type="subcellular location">
    <subcellularLocation>
        <location evidence="2">Endoplasmic reticulum membrane</location>
        <topology evidence="2">Multi-pass membrane protein</topology>
    </subcellularLocation>
</comment>
<dbReference type="PANTHER" id="PTHR22763:SF184">
    <property type="entry name" value="E3 UBIQUITIN-PROTEIN LIGASE SYNOVIOLIN"/>
    <property type="match status" value="1"/>
</dbReference>
<evidence type="ECO:0000256" key="4">
    <source>
        <dbReference type="ARBA" id="ARBA00010089"/>
    </source>
</evidence>
<dbReference type="InterPro" id="IPR050731">
    <property type="entry name" value="HRD1_E3_ubiq-ligases"/>
</dbReference>
<feature type="transmembrane region" description="Helical" evidence="17">
    <location>
        <begin position="57"/>
        <end position="81"/>
    </location>
</feature>
<feature type="transmembrane region" description="Helical" evidence="17">
    <location>
        <begin position="115"/>
        <end position="135"/>
    </location>
</feature>
<dbReference type="GO" id="GO:0008270">
    <property type="term" value="F:zinc ion binding"/>
    <property type="evidence" value="ECO:0007669"/>
    <property type="project" value="UniProtKB-KW"/>
</dbReference>
<dbReference type="CDD" id="cd16479">
    <property type="entry name" value="RING-H2_synoviolin"/>
    <property type="match status" value="1"/>
</dbReference>
<evidence type="ECO:0000256" key="15">
    <source>
        <dbReference type="PROSITE-ProRule" id="PRU00175"/>
    </source>
</evidence>
<keyword evidence="11" id="KW-0256">Endoplasmic reticulum</keyword>
<evidence type="ECO:0000313" key="21">
    <source>
        <dbReference type="Proteomes" id="UP000005222"/>
    </source>
</evidence>
<dbReference type="EC" id="2.3.2.27" evidence="5"/>
<dbReference type="UniPathway" id="UPA00143"/>
<evidence type="ECO:0000256" key="14">
    <source>
        <dbReference type="ARBA" id="ARBA00023136"/>
    </source>
</evidence>
<comment type="similarity">
    <text evidence="4">Belongs to the HRD1 family.</text>
</comment>
<dbReference type="SUPFAM" id="SSF57850">
    <property type="entry name" value="RING/U-box"/>
    <property type="match status" value="1"/>
</dbReference>
<dbReference type="EMBL" id="FO082048">
    <property type="protein sequence ID" value="CCE84789.1"/>
    <property type="molecule type" value="Genomic_DNA"/>
</dbReference>
<dbReference type="STRING" id="559304.G8Y859"/>
<dbReference type="Proteomes" id="UP000005222">
    <property type="component" value="Chromosome L"/>
</dbReference>
<dbReference type="GO" id="GO:0043161">
    <property type="term" value="P:proteasome-mediated ubiquitin-dependent protein catabolic process"/>
    <property type="evidence" value="ECO:0007669"/>
    <property type="project" value="TreeGrafter"/>
</dbReference>
<organism evidence="20 21">
    <name type="scientific">Pichia sorbitophila (strain ATCC MYA-4447 / BCRC 22081 / CBS 7064 / NBRC 10061 / NRRL Y-12695)</name>
    <name type="common">Hybrid yeast</name>
    <dbReference type="NCBI Taxonomy" id="559304"/>
    <lineage>
        <taxon>Eukaryota</taxon>
        <taxon>Fungi</taxon>
        <taxon>Dikarya</taxon>
        <taxon>Ascomycota</taxon>
        <taxon>Saccharomycotina</taxon>
        <taxon>Pichiomycetes</taxon>
        <taxon>Debaryomycetaceae</taxon>
        <taxon>Millerozyma</taxon>
    </lineage>
</organism>
<keyword evidence="7 17" id="KW-0812">Transmembrane</keyword>
<evidence type="ECO:0000256" key="6">
    <source>
        <dbReference type="ARBA" id="ARBA00022679"/>
    </source>
</evidence>
<evidence type="ECO:0000313" key="19">
    <source>
        <dbReference type="EMBL" id="CCE83758.1"/>
    </source>
</evidence>
<dbReference type="PROSITE" id="PS50089">
    <property type="entry name" value="ZF_RING_2"/>
    <property type="match status" value="1"/>
</dbReference>
<evidence type="ECO:0000256" key="17">
    <source>
        <dbReference type="SAM" id="Phobius"/>
    </source>
</evidence>
<dbReference type="GO" id="GO:0036503">
    <property type="term" value="P:ERAD pathway"/>
    <property type="evidence" value="ECO:0007669"/>
    <property type="project" value="TreeGrafter"/>
</dbReference>
<evidence type="ECO:0000256" key="10">
    <source>
        <dbReference type="ARBA" id="ARBA00022786"/>
    </source>
</evidence>
<comment type="pathway">
    <text evidence="3">Protein modification; protein ubiquitination.</text>
</comment>
<dbReference type="Pfam" id="PF25563">
    <property type="entry name" value="TPR_SYVN1_N"/>
    <property type="match status" value="1"/>
</dbReference>
<sequence>MVFVYNYDLIKMNLDRTLKYMIGYATVSSILLAWSVYDCLGLSSDLFTFLIEFTNGYRLGIVINSILMFFLLTGKILQLSLFGELRIIETEHILEKLPIFFVNLLFNLSSNDNNLLLNCFLVGISVGFKIFNIISMDRMDFVHMKIQNAVISDNITSSETLRKYLLNMNFWLVFFFTTMNFAIAKFLVYDVFQGINSVTCLLFGFQFAVQGVDALTYFSKLSLNIYELVIYRSGSGALDDDIDYEDEEQVWENKGIFMKTIDIGSAILKSVSYLGFIYLLTFHSGLSLPISMMQGTYMSLKQTYKEVKQLLSFVESSKKLDSQLPNATDNDLGDSDNLCIVCREDMHSVEEYERVHNRKLSARRYPKKLRCGHILHMGCLKDWLERSELCPLCRRKVFLSDQSTPESTNSNMHERFDEDDTTNNNMERQDFQRQNNRDIDTTETNGADYFSSVRDVNETDHPTLNRFGNEQSSSRIFHEGTYQQIRLPRNALLPPDWTILPLTKNEDNSYELQLSTYDRASFRKESKNSRHELNIIEPNGQNLRLHN</sequence>
<evidence type="ECO:0000256" key="2">
    <source>
        <dbReference type="ARBA" id="ARBA00004477"/>
    </source>
</evidence>
<feature type="transmembrane region" description="Helical" evidence="17">
    <location>
        <begin position="20"/>
        <end position="37"/>
    </location>
</feature>
<feature type="transmembrane region" description="Helical" evidence="17">
    <location>
        <begin position="170"/>
        <end position="189"/>
    </location>
</feature>
<evidence type="ECO:0000256" key="1">
    <source>
        <dbReference type="ARBA" id="ARBA00000900"/>
    </source>
</evidence>
<evidence type="ECO:0000259" key="18">
    <source>
        <dbReference type="PROSITE" id="PS50089"/>
    </source>
</evidence>
<protein>
    <recommendedName>
        <fullName evidence="5">RING-type E3 ubiquitin transferase</fullName>
        <ecNumber evidence="5">2.3.2.27</ecNumber>
    </recommendedName>
</protein>
<dbReference type="InterPro" id="IPR058051">
    <property type="entry name" value="Znf_RING_synoviolin"/>
</dbReference>
<evidence type="ECO:0000256" key="16">
    <source>
        <dbReference type="SAM" id="MobiDB-lite"/>
    </source>
</evidence>
<dbReference type="PANTHER" id="PTHR22763">
    <property type="entry name" value="RING ZINC FINGER PROTEIN"/>
    <property type="match status" value="1"/>
</dbReference>
<comment type="catalytic activity">
    <reaction evidence="1">
        <text>S-ubiquitinyl-[E2 ubiquitin-conjugating enzyme]-L-cysteine + [acceptor protein]-L-lysine = [E2 ubiquitin-conjugating enzyme]-L-cysteine + N(6)-ubiquitinyl-[acceptor protein]-L-lysine.</text>
        <dbReference type="EC" id="2.3.2.27"/>
    </reaction>
</comment>
<keyword evidence="9 15" id="KW-0863">Zinc-finger</keyword>
<reference evidence="20" key="1">
    <citation type="submission" date="2011-10" db="EMBL/GenBank/DDBJ databases">
        <authorList>
            <person name="Genoscope - CEA"/>
        </authorList>
    </citation>
    <scope>NUCLEOTIDE SEQUENCE</scope>
</reference>
<keyword evidence="14 17" id="KW-0472">Membrane</keyword>
<dbReference type="OrthoDB" id="7759664at2759"/>
<feature type="compositionally biased region" description="Basic and acidic residues" evidence="16">
    <location>
        <begin position="427"/>
        <end position="440"/>
    </location>
</feature>
<dbReference type="Pfam" id="PF12678">
    <property type="entry name" value="zf-rbx1"/>
    <property type="match status" value="1"/>
</dbReference>
<dbReference type="Proteomes" id="UP000005222">
    <property type="component" value="Chromosome K"/>
</dbReference>
<dbReference type="FunCoup" id="G8Y859">
    <property type="interactions" value="392"/>
</dbReference>
<dbReference type="SMART" id="SM00184">
    <property type="entry name" value="RING"/>
    <property type="match status" value="1"/>
</dbReference>
<dbReference type="Gene3D" id="3.30.40.10">
    <property type="entry name" value="Zinc/RING finger domain, C3HC4 (zinc finger)"/>
    <property type="match status" value="1"/>
</dbReference>
<dbReference type="EMBL" id="FO082049">
    <property type="protein sequence ID" value="CCE83758.1"/>
    <property type="molecule type" value="Genomic_DNA"/>
</dbReference>
<proteinExistence type="inferred from homology"/>
<evidence type="ECO:0000256" key="3">
    <source>
        <dbReference type="ARBA" id="ARBA00004906"/>
    </source>
</evidence>
<evidence type="ECO:0000256" key="12">
    <source>
        <dbReference type="ARBA" id="ARBA00022833"/>
    </source>
</evidence>
<keyword evidence="8" id="KW-0479">Metal-binding</keyword>
<evidence type="ECO:0000256" key="7">
    <source>
        <dbReference type="ARBA" id="ARBA00022692"/>
    </source>
</evidence>